<dbReference type="EMBL" id="CP006643">
    <property type="protein sequence ID" value="AGX03593.1"/>
    <property type="molecule type" value="Genomic_DNA"/>
</dbReference>
<gene>
    <name evidence="1" type="ORF">N288_08340</name>
</gene>
<dbReference type="STRING" id="1367477.N288_08340"/>
<dbReference type="PATRIC" id="fig|1367477.3.peg.1596"/>
<dbReference type="KEGG" id="bif:N288_08340"/>
<sequence length="48" mass="5692">MKRKPEGDLKQETSNVEFGLEFGDMNASKFYEHPDAFREKNQKERNSK</sequence>
<protein>
    <submittedName>
        <fullName evidence="1">Uncharacterized protein</fullName>
    </submittedName>
</protein>
<proteinExistence type="predicted"/>
<dbReference type="AlphaFoldDB" id="U5L8A9"/>
<dbReference type="Proteomes" id="UP000017805">
    <property type="component" value="Chromosome"/>
</dbReference>
<evidence type="ECO:0000313" key="2">
    <source>
        <dbReference type="Proteomes" id="UP000017805"/>
    </source>
</evidence>
<dbReference type="GeneID" id="97348863"/>
<dbReference type="RefSeq" id="WP_009794248.1">
    <property type="nucleotide sequence ID" value="NC_022524.1"/>
</dbReference>
<organism evidence="1 2">
    <name type="scientific">Bacillus infantis NRRL B-14911</name>
    <dbReference type="NCBI Taxonomy" id="1367477"/>
    <lineage>
        <taxon>Bacteria</taxon>
        <taxon>Bacillati</taxon>
        <taxon>Bacillota</taxon>
        <taxon>Bacilli</taxon>
        <taxon>Bacillales</taxon>
        <taxon>Bacillaceae</taxon>
        <taxon>Bacillus</taxon>
    </lineage>
</organism>
<reference evidence="1 2" key="1">
    <citation type="submission" date="2013-07" db="EMBL/GenBank/DDBJ databases">
        <title>Complete genome sequence of Bacillus infantis NRRL B-14911 that has potential to induce cardiac disease by antigenic mimicry.</title>
        <authorList>
            <person name="Massilamany C."/>
            <person name="Smith T.P.L."/>
            <person name="Loy J.D."/>
            <person name="Barletta R."/>
            <person name="Reddy J."/>
        </authorList>
    </citation>
    <scope>NUCLEOTIDE SEQUENCE [LARGE SCALE GENOMIC DNA]</scope>
    <source>
        <strain evidence="1 2">NRRL B-14911</strain>
    </source>
</reference>
<dbReference type="HOGENOM" id="CLU_214743_0_0_9"/>
<accession>U5L8A9</accession>
<evidence type="ECO:0000313" key="1">
    <source>
        <dbReference type="EMBL" id="AGX03593.1"/>
    </source>
</evidence>
<name>U5L8A9_9BACI</name>
<keyword evidence="2" id="KW-1185">Reference proteome</keyword>